<proteinExistence type="predicted"/>
<dbReference type="RefSeq" id="WP_307685713.1">
    <property type="nucleotide sequence ID" value="NZ_JAUSRD010000009.1"/>
</dbReference>
<organism evidence="2 3">
    <name type="scientific">Variovorax boronicumulans</name>
    <dbReference type="NCBI Taxonomy" id="436515"/>
    <lineage>
        <taxon>Bacteria</taxon>
        <taxon>Pseudomonadati</taxon>
        <taxon>Pseudomonadota</taxon>
        <taxon>Betaproteobacteria</taxon>
        <taxon>Burkholderiales</taxon>
        <taxon>Comamonadaceae</taxon>
        <taxon>Variovorax</taxon>
    </lineage>
</organism>
<reference evidence="2" key="1">
    <citation type="submission" date="2023-07" db="EMBL/GenBank/DDBJ databases">
        <title>Sorghum-associated microbial communities from plants grown in Nebraska, USA.</title>
        <authorList>
            <person name="Schachtman D."/>
        </authorList>
    </citation>
    <scope>NUCLEOTIDE SEQUENCE</scope>
    <source>
        <strain evidence="2">DS3754</strain>
    </source>
</reference>
<sequence>MSHKFSFALGAACVAAVLLAGCGGGGGGGGGGGFPILPIGNSVALTGKATYESVPNTNGPLVYSAISVKPVRGATLEVLDATSSAQLAVTTTDDSGAYSVAVPANTAIVVRVRAQLTRTGSFPSWDVSVRDNTQGNALYSMQSSAFSSGATALTRDLRADTGWGGSSYTSQRVAAPFAVLDTVYTAMQKVLSVAPSTAFPVLRVFWSPNNKPAGGSVAAGDIGSTFFINRSTGREIYVLGREDVDTDEFDAPVIAHEWGHYYQSAFSRDDSPGGAHSLDDRVDRRLAFSEGWGNGWSGIALGRNNYVDSKEAQQAKGGNVNLSVGPATNPGWYREGSIQAIFWNLNQQVGFKPIHDTMTGILFRGGAPVSSIHPFTAAFNTTVPSSASVLAGLLGSQNISTTANDPYGDTEANNGGSPTVPNVVQPMYRTATVGGAPTQACVSNVAGRGNKLGSFAYLRFNAPANRDYQFTVNGGPIGANPDFNIFRGGLVARSGSKVSLGAGDYVLAVSDLNNSGASTCFNVTIQ</sequence>
<evidence type="ECO:0008006" key="4">
    <source>
        <dbReference type="Google" id="ProtNLM"/>
    </source>
</evidence>
<evidence type="ECO:0000313" key="2">
    <source>
        <dbReference type="EMBL" id="MDP9894717.1"/>
    </source>
</evidence>
<feature type="signal peptide" evidence="1">
    <location>
        <begin position="1"/>
        <end position="20"/>
    </location>
</feature>
<dbReference type="EMBL" id="JAUSRD010000009">
    <property type="protein sequence ID" value="MDP9894717.1"/>
    <property type="molecule type" value="Genomic_DNA"/>
</dbReference>
<dbReference type="AlphaFoldDB" id="A0AAW8D3Z2"/>
<dbReference type="PROSITE" id="PS51257">
    <property type="entry name" value="PROKAR_LIPOPROTEIN"/>
    <property type="match status" value="1"/>
</dbReference>
<dbReference type="Proteomes" id="UP001242045">
    <property type="component" value="Unassembled WGS sequence"/>
</dbReference>
<name>A0AAW8D3Z2_9BURK</name>
<comment type="caution">
    <text evidence="2">The sequence shown here is derived from an EMBL/GenBank/DDBJ whole genome shotgun (WGS) entry which is preliminary data.</text>
</comment>
<evidence type="ECO:0000256" key="1">
    <source>
        <dbReference type="SAM" id="SignalP"/>
    </source>
</evidence>
<gene>
    <name evidence="2" type="ORF">J2W31_003841</name>
</gene>
<feature type="chain" id="PRO_5043465523" description="Lipoprotein" evidence="1">
    <location>
        <begin position="21"/>
        <end position="526"/>
    </location>
</feature>
<accession>A0AAW8D3Z2</accession>
<keyword evidence="1" id="KW-0732">Signal</keyword>
<protein>
    <recommendedName>
        <fullName evidence="4">Lipoprotein</fullName>
    </recommendedName>
</protein>
<evidence type="ECO:0000313" key="3">
    <source>
        <dbReference type="Proteomes" id="UP001242045"/>
    </source>
</evidence>